<dbReference type="InterPro" id="IPR001173">
    <property type="entry name" value="Glyco_trans_2-like"/>
</dbReference>
<dbReference type="Gene3D" id="3.90.550.10">
    <property type="entry name" value="Spore Coat Polysaccharide Biosynthesis Protein SpsA, Chain A"/>
    <property type="match status" value="1"/>
</dbReference>
<evidence type="ECO:0000313" key="4">
    <source>
        <dbReference type="Proteomes" id="UP000029661"/>
    </source>
</evidence>
<dbReference type="GO" id="GO:0016740">
    <property type="term" value="F:transferase activity"/>
    <property type="evidence" value="ECO:0007669"/>
    <property type="project" value="UniProtKB-KW"/>
</dbReference>
<keyword evidence="3" id="KW-0808">Transferase</keyword>
<evidence type="ECO:0000259" key="2">
    <source>
        <dbReference type="Pfam" id="PF00535"/>
    </source>
</evidence>
<accession>A0A089ZB76</accession>
<dbReference type="EMBL" id="CP006933">
    <property type="protein sequence ID" value="AIS31282.1"/>
    <property type="molecule type" value="Genomic_DNA"/>
</dbReference>
<gene>
    <name evidence="3" type="ORF">BRM9_0457</name>
</gene>
<dbReference type="AlphaFoldDB" id="A0A089ZB76"/>
<dbReference type="Pfam" id="PF00535">
    <property type="entry name" value="Glycos_transf_2"/>
    <property type="match status" value="1"/>
</dbReference>
<dbReference type="SUPFAM" id="SSF53448">
    <property type="entry name" value="Nucleotide-diphospho-sugar transferases"/>
    <property type="match status" value="1"/>
</dbReference>
<name>A0A089ZB76_METFO</name>
<dbReference type="OrthoDB" id="46222at2157"/>
<dbReference type="InterPro" id="IPR050256">
    <property type="entry name" value="Glycosyltransferase_2"/>
</dbReference>
<sequence>MEVSVIIPMYNEEDNVLITLKEVKKVLKNCGSYQILAVDDGSSDRTRELLEEYARENPELVVLKHPVNMGMGKALRTGFEQAEGDVIVTLDADLSYEPQYITELIRELHQHHLDIVIGSQYMEGGETEDIPFIRLFVSKMANKIVGYALDRNISTVTGILRAYRKEVLDSIEIESTGTEINPEILSKAIAIGFEVKEIPVKLKGRKLGESKIQFRSTTISHLLFTFYEKPMMLFGVIGLLMCFIGIISAVYLFYQYLVGALDPNRPLMLFMVLMIIAGIQILIFGFVATQISLLKREIYIVQKENKLLRKKLK</sequence>
<organism evidence="3 4">
    <name type="scientific">Methanobacterium formicicum</name>
    <dbReference type="NCBI Taxonomy" id="2162"/>
    <lineage>
        <taxon>Archaea</taxon>
        <taxon>Methanobacteriati</taxon>
        <taxon>Methanobacteriota</taxon>
        <taxon>Methanomada group</taxon>
        <taxon>Methanobacteria</taxon>
        <taxon>Methanobacteriales</taxon>
        <taxon>Methanobacteriaceae</taxon>
        <taxon>Methanobacterium</taxon>
    </lineage>
</organism>
<keyword evidence="1" id="KW-0472">Membrane</keyword>
<dbReference type="InterPro" id="IPR029044">
    <property type="entry name" value="Nucleotide-diphossugar_trans"/>
</dbReference>
<keyword evidence="1" id="KW-0812">Transmembrane</keyword>
<reference evidence="3 4" key="1">
    <citation type="submission" date="2013-12" db="EMBL/GenBank/DDBJ databases">
        <title>The complete genome sequence of Methanobacterium sp. BRM9.</title>
        <authorList>
            <consortium name="Pastoral Greenhouse Gas Research Consortium"/>
            <person name="Kelly W.J."/>
            <person name="Leahy S.C."/>
            <person name="Perry R."/>
            <person name="Li D."/>
            <person name="Altermann E."/>
            <person name="Lambie S.C."/>
            <person name="Attwood G.T."/>
        </authorList>
    </citation>
    <scope>NUCLEOTIDE SEQUENCE [LARGE SCALE GENOMIC DNA]</scope>
    <source>
        <strain evidence="3 4">BRM9</strain>
    </source>
</reference>
<keyword evidence="1" id="KW-1133">Transmembrane helix</keyword>
<dbReference type="Proteomes" id="UP000029661">
    <property type="component" value="Chromosome"/>
</dbReference>
<feature type="transmembrane region" description="Helical" evidence="1">
    <location>
        <begin position="231"/>
        <end position="254"/>
    </location>
</feature>
<feature type="transmembrane region" description="Helical" evidence="1">
    <location>
        <begin position="266"/>
        <end position="288"/>
    </location>
</feature>
<dbReference type="KEGG" id="mfc:BRM9_0457"/>
<protein>
    <submittedName>
        <fullName evidence="3">Glycosyl transferase GT2 family</fullName>
    </submittedName>
</protein>
<proteinExistence type="predicted"/>
<feature type="domain" description="Glycosyltransferase 2-like" evidence="2">
    <location>
        <begin position="4"/>
        <end position="170"/>
    </location>
</feature>
<dbReference type="CDD" id="cd04179">
    <property type="entry name" value="DPM_DPG-synthase_like"/>
    <property type="match status" value="1"/>
</dbReference>
<dbReference type="PANTHER" id="PTHR48090">
    <property type="entry name" value="UNDECAPRENYL-PHOSPHATE 4-DEOXY-4-FORMAMIDO-L-ARABINOSE TRANSFERASE-RELATED"/>
    <property type="match status" value="1"/>
</dbReference>
<evidence type="ECO:0000256" key="1">
    <source>
        <dbReference type="SAM" id="Phobius"/>
    </source>
</evidence>
<dbReference type="STRING" id="2162.BRM9_0457"/>
<evidence type="ECO:0000313" key="3">
    <source>
        <dbReference type="EMBL" id="AIS31282.1"/>
    </source>
</evidence>